<dbReference type="EMBL" id="JABFUD020000009">
    <property type="protein sequence ID" value="KAI5075484.1"/>
    <property type="molecule type" value="Genomic_DNA"/>
</dbReference>
<accession>A0A9D4UWU6</accession>
<evidence type="ECO:0000313" key="3">
    <source>
        <dbReference type="Proteomes" id="UP000886520"/>
    </source>
</evidence>
<proteinExistence type="predicted"/>
<evidence type="ECO:0000256" key="1">
    <source>
        <dbReference type="SAM" id="MobiDB-lite"/>
    </source>
</evidence>
<dbReference type="Proteomes" id="UP000886520">
    <property type="component" value="Chromosome 9"/>
</dbReference>
<sequence>MVGKNGTSNRRGRPPASPRSRGRARRGRSSDQISYGHVDSSDQVSSVSATIMVEELETQEEEILSMDMGQGSLHEIDETLAPEENGLQIVPWR</sequence>
<feature type="region of interest" description="Disordered" evidence="1">
    <location>
        <begin position="1"/>
        <end position="46"/>
    </location>
</feature>
<reference evidence="2" key="1">
    <citation type="submission" date="2021-01" db="EMBL/GenBank/DDBJ databases">
        <title>Adiantum capillus-veneris genome.</title>
        <authorList>
            <person name="Fang Y."/>
            <person name="Liao Q."/>
        </authorList>
    </citation>
    <scope>NUCLEOTIDE SEQUENCE</scope>
    <source>
        <strain evidence="2">H3</strain>
        <tissue evidence="2">Leaf</tissue>
    </source>
</reference>
<dbReference type="AlphaFoldDB" id="A0A9D4UWU6"/>
<gene>
    <name evidence="2" type="ORF">GOP47_0009560</name>
</gene>
<name>A0A9D4UWU6_ADICA</name>
<comment type="caution">
    <text evidence="2">The sequence shown here is derived from an EMBL/GenBank/DDBJ whole genome shotgun (WGS) entry which is preliminary data.</text>
</comment>
<keyword evidence="3" id="KW-1185">Reference proteome</keyword>
<dbReference type="OrthoDB" id="10615087at2759"/>
<protein>
    <submittedName>
        <fullName evidence="2">Uncharacterized protein</fullName>
    </submittedName>
</protein>
<organism evidence="2 3">
    <name type="scientific">Adiantum capillus-veneris</name>
    <name type="common">Maidenhair fern</name>
    <dbReference type="NCBI Taxonomy" id="13818"/>
    <lineage>
        <taxon>Eukaryota</taxon>
        <taxon>Viridiplantae</taxon>
        <taxon>Streptophyta</taxon>
        <taxon>Embryophyta</taxon>
        <taxon>Tracheophyta</taxon>
        <taxon>Polypodiopsida</taxon>
        <taxon>Polypodiidae</taxon>
        <taxon>Polypodiales</taxon>
        <taxon>Pteridineae</taxon>
        <taxon>Pteridaceae</taxon>
        <taxon>Vittarioideae</taxon>
        <taxon>Adiantum</taxon>
    </lineage>
</organism>
<evidence type="ECO:0000313" key="2">
    <source>
        <dbReference type="EMBL" id="KAI5075484.1"/>
    </source>
</evidence>